<evidence type="ECO:0000313" key="1">
    <source>
        <dbReference type="Proteomes" id="UP000050795"/>
    </source>
</evidence>
<name>A0AA85IXJ6_TRIRE</name>
<dbReference type="WBParaSite" id="TREG1_118810.1">
    <property type="protein sequence ID" value="TREG1_118810.1"/>
    <property type="gene ID" value="TREG1_118810"/>
</dbReference>
<evidence type="ECO:0000313" key="3">
    <source>
        <dbReference type="WBParaSite" id="TREG1_118810.2"/>
    </source>
</evidence>
<keyword evidence="1" id="KW-1185">Reference proteome</keyword>
<sequence>MKNKSSKCCNCSSSFRVVLRYSEYIIASHNMVHNHPCSRVYMQNDPWYRRLTVEGKENVEPLQQSHSSDEIIMHVKEKYHKDITRIDVKNTKAAVNKVNHVMQNCKQWVWSRNLFASQCTSAVVPRNRSALLETYISIMTAGIRKINDIFGEVFARNYSVEVIAGINRTVNM</sequence>
<dbReference type="Proteomes" id="UP000050795">
    <property type="component" value="Unassembled WGS sequence"/>
</dbReference>
<reference evidence="2 3" key="2">
    <citation type="submission" date="2023-11" db="UniProtKB">
        <authorList>
            <consortium name="WormBaseParasite"/>
        </authorList>
    </citation>
    <scope>IDENTIFICATION</scope>
</reference>
<reference evidence="1" key="1">
    <citation type="submission" date="2022-06" db="EMBL/GenBank/DDBJ databases">
        <authorList>
            <person name="Berger JAMES D."/>
            <person name="Berger JAMES D."/>
        </authorList>
    </citation>
    <scope>NUCLEOTIDE SEQUENCE [LARGE SCALE GENOMIC DNA]</scope>
</reference>
<dbReference type="WBParaSite" id="TREG1_118810.3">
    <property type="protein sequence ID" value="TREG1_118810.3"/>
    <property type="gene ID" value="TREG1_118810"/>
</dbReference>
<evidence type="ECO:0008006" key="4">
    <source>
        <dbReference type="Google" id="ProtNLM"/>
    </source>
</evidence>
<proteinExistence type="predicted"/>
<protein>
    <recommendedName>
        <fullName evidence="4">FAR1 domain-containing protein</fullName>
    </recommendedName>
</protein>
<organism evidence="1 2">
    <name type="scientific">Trichobilharzia regenti</name>
    <name type="common">Nasal bird schistosome</name>
    <dbReference type="NCBI Taxonomy" id="157069"/>
    <lineage>
        <taxon>Eukaryota</taxon>
        <taxon>Metazoa</taxon>
        <taxon>Spiralia</taxon>
        <taxon>Lophotrochozoa</taxon>
        <taxon>Platyhelminthes</taxon>
        <taxon>Trematoda</taxon>
        <taxon>Digenea</taxon>
        <taxon>Strigeidida</taxon>
        <taxon>Schistosomatoidea</taxon>
        <taxon>Schistosomatidae</taxon>
        <taxon>Trichobilharzia</taxon>
    </lineage>
</organism>
<evidence type="ECO:0000313" key="2">
    <source>
        <dbReference type="WBParaSite" id="TREG1_118810.1"/>
    </source>
</evidence>
<accession>A0AA85IXJ6</accession>
<dbReference type="WBParaSite" id="TREG1_118810.2">
    <property type="protein sequence ID" value="TREG1_118810.2"/>
    <property type="gene ID" value="TREG1_118810"/>
</dbReference>
<dbReference type="AlphaFoldDB" id="A0AA85IXJ6"/>